<dbReference type="HAMAP" id="MF_00170">
    <property type="entry name" value="Rib_5P_isom_A"/>
    <property type="match status" value="1"/>
</dbReference>
<dbReference type="EC" id="5.3.1.6" evidence="3"/>
<feature type="binding site" evidence="3">
    <location>
        <begin position="28"/>
        <end position="31"/>
    </location>
    <ligand>
        <name>substrate</name>
    </ligand>
</feature>
<dbReference type="InterPro" id="IPR020672">
    <property type="entry name" value="Ribose5P_isomerase_typA_subgr"/>
</dbReference>
<comment type="similarity">
    <text evidence="3">Belongs to the ribose 5-phosphate isomerase family.</text>
</comment>
<proteinExistence type="inferred from homology"/>
<dbReference type="GO" id="GO:0009052">
    <property type="term" value="P:pentose-phosphate shunt, non-oxidative branch"/>
    <property type="evidence" value="ECO:0007669"/>
    <property type="project" value="UniProtKB-UniRule"/>
</dbReference>
<evidence type="ECO:0000256" key="2">
    <source>
        <dbReference type="ARBA" id="ARBA00023235"/>
    </source>
</evidence>
<dbReference type="InterPro" id="IPR037171">
    <property type="entry name" value="NagB/RpiA_transferase-like"/>
</dbReference>
<dbReference type="CDD" id="cd01398">
    <property type="entry name" value="RPI_A"/>
    <property type="match status" value="1"/>
</dbReference>
<dbReference type="NCBIfam" id="NF001924">
    <property type="entry name" value="PRK00702.1"/>
    <property type="match status" value="1"/>
</dbReference>
<evidence type="ECO:0000313" key="4">
    <source>
        <dbReference type="EMBL" id="QCI19442.1"/>
    </source>
</evidence>
<comment type="pathway">
    <text evidence="3">Carbohydrate degradation; pentose phosphate pathway; D-ribose 5-phosphate from D-ribulose 5-phosphate (non-oxidative stage): step 1/1.</text>
</comment>
<dbReference type="NCBIfam" id="TIGR00021">
    <property type="entry name" value="rpiA"/>
    <property type="match status" value="1"/>
</dbReference>
<dbReference type="PANTHER" id="PTHR11934">
    <property type="entry name" value="RIBOSE-5-PHOSPHATE ISOMERASE"/>
    <property type="match status" value="1"/>
</dbReference>
<evidence type="ECO:0000256" key="1">
    <source>
        <dbReference type="ARBA" id="ARBA00001713"/>
    </source>
</evidence>
<dbReference type="GO" id="GO:0005829">
    <property type="term" value="C:cytosol"/>
    <property type="evidence" value="ECO:0007669"/>
    <property type="project" value="TreeGrafter"/>
</dbReference>
<name>A0A4D6XQ00_9GAMM</name>
<comment type="catalytic activity">
    <reaction evidence="1 3">
        <text>aldehydo-D-ribose 5-phosphate = D-ribulose 5-phosphate</text>
        <dbReference type="Rhea" id="RHEA:14657"/>
        <dbReference type="ChEBI" id="CHEBI:58121"/>
        <dbReference type="ChEBI" id="CHEBI:58273"/>
        <dbReference type="EC" id="5.3.1.6"/>
    </reaction>
</comment>
<comment type="subunit">
    <text evidence="3">Homodimer.</text>
</comment>
<feature type="binding site" evidence="3">
    <location>
        <position position="121"/>
    </location>
    <ligand>
        <name>substrate</name>
    </ligand>
</feature>
<dbReference type="GO" id="GO:0004751">
    <property type="term" value="F:ribose-5-phosphate isomerase activity"/>
    <property type="evidence" value="ECO:0007669"/>
    <property type="project" value="UniProtKB-UniRule"/>
</dbReference>
<organism evidence="4 5">
    <name type="scientific">Buchnera aphidicola</name>
    <name type="common">Anoecia oenotherae</name>
    <dbReference type="NCBI Taxonomy" id="1241833"/>
    <lineage>
        <taxon>Bacteria</taxon>
        <taxon>Pseudomonadati</taxon>
        <taxon>Pseudomonadota</taxon>
        <taxon>Gammaproteobacteria</taxon>
        <taxon>Enterobacterales</taxon>
        <taxon>Erwiniaceae</taxon>
        <taxon>Buchnera</taxon>
    </lineage>
</organism>
<dbReference type="EMBL" id="CP033012">
    <property type="protein sequence ID" value="QCI19442.1"/>
    <property type="molecule type" value="Genomic_DNA"/>
</dbReference>
<comment type="function">
    <text evidence="3">Catalyzes the reversible conversion of ribose-5-phosphate to ribulose 5-phosphate.</text>
</comment>
<dbReference type="Proteomes" id="UP000298677">
    <property type="component" value="Chromosome"/>
</dbReference>
<evidence type="ECO:0000256" key="3">
    <source>
        <dbReference type="HAMAP-Rule" id="MF_00170"/>
    </source>
</evidence>
<dbReference type="UniPathway" id="UPA00115">
    <property type="reaction ID" value="UER00412"/>
</dbReference>
<evidence type="ECO:0000313" key="5">
    <source>
        <dbReference type="Proteomes" id="UP000298677"/>
    </source>
</evidence>
<dbReference type="SUPFAM" id="SSF100950">
    <property type="entry name" value="NagB/RpiA/CoA transferase-like"/>
    <property type="match status" value="1"/>
</dbReference>
<dbReference type="Pfam" id="PF06026">
    <property type="entry name" value="Rib_5-P_isom_A"/>
    <property type="match status" value="1"/>
</dbReference>
<sequence>MYQEKYKYSASLFSINYIKKNSIIGIGTGSTVLHFIKHLRKLKYFIKGVVSSSLKSLNILKKYKFCILNCNNVKKIDLYIDSADEIDNNFMMIKGGGGALTGEKILASKSKKFICIVDESKIVKKLGKFPIPIEVIPMSISYIKEKLINLGAFPILRKNFTTDYGNKIIDVYNLKINNILKLEKELNAYPGIVTVGLFAKQSADICITSGKLGIKILKKNDKNS</sequence>
<keyword evidence="5" id="KW-1185">Reference proteome</keyword>
<dbReference type="SUPFAM" id="SSF75445">
    <property type="entry name" value="D-ribose-5-phosphate isomerase (RpiA), lid domain"/>
    <property type="match status" value="1"/>
</dbReference>
<protein>
    <recommendedName>
        <fullName evidence="3">Ribose-5-phosphate isomerase A</fullName>
        <ecNumber evidence="3">5.3.1.6</ecNumber>
    </recommendedName>
    <alternativeName>
        <fullName evidence="3">Phosphoriboisomerase A</fullName>
        <shortName evidence="3">PRI</shortName>
    </alternativeName>
</protein>
<feature type="active site" description="Proton acceptor" evidence="3">
    <location>
        <position position="103"/>
    </location>
</feature>
<dbReference type="Gene3D" id="3.40.50.1360">
    <property type="match status" value="1"/>
</dbReference>
<accession>A0A4D6XQ00</accession>
<feature type="binding site" evidence="3">
    <location>
        <begin position="94"/>
        <end position="97"/>
    </location>
    <ligand>
        <name>substrate</name>
    </ligand>
</feature>
<reference evidence="4 5" key="1">
    <citation type="submission" date="2018-10" db="EMBL/GenBank/DDBJ databases">
        <title>Comparative functional genomics of the obligate endosymbiont Buchnera aphidicola.</title>
        <authorList>
            <person name="Chong R.A."/>
        </authorList>
    </citation>
    <scope>NUCLEOTIDE SEQUENCE [LARGE SCALE GENOMIC DNA]</scope>
    <source>
        <strain evidence="4 5">Aoe</strain>
    </source>
</reference>
<dbReference type="GO" id="GO:0006014">
    <property type="term" value="P:D-ribose metabolic process"/>
    <property type="evidence" value="ECO:0007669"/>
    <property type="project" value="TreeGrafter"/>
</dbReference>
<dbReference type="Gene3D" id="3.30.70.260">
    <property type="match status" value="1"/>
</dbReference>
<dbReference type="OrthoDB" id="5870696at2"/>
<dbReference type="PANTHER" id="PTHR11934:SF0">
    <property type="entry name" value="RIBOSE-5-PHOSPHATE ISOMERASE"/>
    <property type="match status" value="1"/>
</dbReference>
<dbReference type="FunFam" id="3.40.50.1360:FF:000001">
    <property type="entry name" value="Ribose-5-phosphate isomerase A"/>
    <property type="match status" value="1"/>
</dbReference>
<keyword evidence="2 3" id="KW-0413">Isomerase</keyword>
<gene>
    <name evidence="3 4" type="primary">rpiA</name>
    <name evidence="4" type="ORF">D9V65_01655</name>
</gene>
<dbReference type="RefSeq" id="WP_158341887.1">
    <property type="nucleotide sequence ID" value="NZ_CP033012.1"/>
</dbReference>
<dbReference type="InterPro" id="IPR004788">
    <property type="entry name" value="Ribose5P_isomerase_type_A"/>
</dbReference>
<feature type="binding site" evidence="3">
    <location>
        <begin position="81"/>
        <end position="84"/>
    </location>
    <ligand>
        <name>substrate</name>
    </ligand>
</feature>
<dbReference type="AlphaFoldDB" id="A0A4D6XQ00"/>